<feature type="transmembrane region" description="Helical" evidence="8">
    <location>
        <begin position="378"/>
        <end position="399"/>
    </location>
</feature>
<evidence type="ECO:0000256" key="1">
    <source>
        <dbReference type="ARBA" id="ARBA00004651"/>
    </source>
</evidence>
<feature type="transmembrane region" description="Helical" evidence="8">
    <location>
        <begin position="315"/>
        <end position="333"/>
    </location>
</feature>
<dbReference type="InterPro" id="IPR020846">
    <property type="entry name" value="MFS_dom"/>
</dbReference>
<accession>C0W7P4</accession>
<dbReference type="Pfam" id="PF07690">
    <property type="entry name" value="MFS_1"/>
    <property type="match status" value="1"/>
</dbReference>
<feature type="transmembrane region" description="Helical" evidence="8">
    <location>
        <begin position="146"/>
        <end position="168"/>
    </location>
</feature>
<dbReference type="PANTHER" id="PTHR43124">
    <property type="entry name" value="PURINE EFFLUX PUMP PBUE"/>
    <property type="match status" value="1"/>
</dbReference>
<evidence type="ECO:0000256" key="7">
    <source>
        <dbReference type="ARBA" id="ARBA00023136"/>
    </source>
</evidence>
<feature type="transmembrane region" description="Helical" evidence="8">
    <location>
        <begin position="289"/>
        <end position="309"/>
    </location>
</feature>
<dbReference type="NCBIfam" id="TIGR00710">
    <property type="entry name" value="efflux_Bcr_CflA"/>
    <property type="match status" value="1"/>
</dbReference>
<name>C0W7P4_9ACTO</name>
<dbReference type="STRING" id="103621.GCA_001067145_01121"/>
<evidence type="ECO:0000256" key="3">
    <source>
        <dbReference type="ARBA" id="ARBA00022448"/>
    </source>
</evidence>
<feature type="transmembrane region" description="Helical" evidence="8">
    <location>
        <begin position="84"/>
        <end position="108"/>
    </location>
</feature>
<dbReference type="InterPro" id="IPR050189">
    <property type="entry name" value="MFS_Efflux_Transporters"/>
</dbReference>
<keyword evidence="4" id="KW-1003">Cell membrane</keyword>
<evidence type="ECO:0000256" key="2">
    <source>
        <dbReference type="ARBA" id="ARBA00006236"/>
    </source>
</evidence>
<dbReference type="Proteomes" id="UP000004778">
    <property type="component" value="Unassembled WGS sequence"/>
</dbReference>
<feature type="transmembrane region" description="Helical" evidence="8">
    <location>
        <begin position="174"/>
        <end position="193"/>
    </location>
</feature>
<keyword evidence="7 8" id="KW-0472">Membrane</keyword>
<dbReference type="GO" id="GO:1990961">
    <property type="term" value="P:xenobiotic detoxification by transmembrane export across the plasma membrane"/>
    <property type="evidence" value="ECO:0007669"/>
    <property type="project" value="InterPro"/>
</dbReference>
<reference evidence="10 11" key="1">
    <citation type="submission" date="2009-01" db="EMBL/GenBank/DDBJ databases">
        <authorList>
            <person name="Qin X."/>
            <person name="Bachman B."/>
            <person name="Battles P."/>
            <person name="Bell A."/>
            <person name="Bess C."/>
            <person name="Bickham C."/>
            <person name="Chaboub L."/>
            <person name="Chen D."/>
            <person name="Coyle M."/>
            <person name="Deiros D.R."/>
            <person name="Dinh H."/>
            <person name="Forbes L."/>
            <person name="Fowler G."/>
            <person name="Francisco L."/>
            <person name="Fu Q."/>
            <person name="Gubbala S."/>
            <person name="Hale W."/>
            <person name="Han Y."/>
            <person name="Hemphill L."/>
            <person name="Highlander S.K."/>
            <person name="Hirani K."/>
            <person name="Hogues M."/>
            <person name="Jackson L."/>
            <person name="Jakkamsetti A."/>
            <person name="Javaid M."/>
            <person name="Jiang H."/>
            <person name="Korchina V."/>
            <person name="Kovar C."/>
            <person name="Lara F."/>
            <person name="Lee S."/>
            <person name="Mata R."/>
            <person name="Mathew T."/>
            <person name="Moen C."/>
            <person name="Morales K."/>
            <person name="Munidasa M."/>
            <person name="Nazareth L."/>
            <person name="Ngo R."/>
            <person name="Nguyen L."/>
            <person name="Okwuonu G."/>
            <person name="Ongeri F."/>
            <person name="Patil S."/>
            <person name="Petrosino J."/>
            <person name="Pham C."/>
            <person name="Pham P."/>
            <person name="Pu L.-L."/>
            <person name="Puazo M."/>
            <person name="Raj R."/>
            <person name="Reid J."/>
            <person name="Rouhana J."/>
            <person name="Saada N."/>
            <person name="Shang Y."/>
            <person name="Simmons D."/>
            <person name="Thornton R."/>
            <person name="Warren J."/>
            <person name="Weissenberger G."/>
            <person name="Zhang J."/>
            <person name="Zhang L."/>
            <person name="Zhou C."/>
            <person name="Zhu D."/>
            <person name="Muzny D."/>
            <person name="Worley K."/>
            <person name="Gibbs R."/>
        </authorList>
    </citation>
    <scope>NUCLEOTIDE SEQUENCE [LARGE SCALE GENOMIC DNA]</scope>
    <source>
        <strain evidence="10 11">DSM 15434</strain>
    </source>
</reference>
<feature type="transmembrane region" description="Helical" evidence="8">
    <location>
        <begin position="222"/>
        <end position="242"/>
    </location>
</feature>
<feature type="transmembrane region" description="Helical" evidence="8">
    <location>
        <begin position="340"/>
        <end position="358"/>
    </location>
</feature>
<dbReference type="SUPFAM" id="SSF103473">
    <property type="entry name" value="MFS general substrate transporter"/>
    <property type="match status" value="1"/>
</dbReference>
<dbReference type="InterPro" id="IPR004812">
    <property type="entry name" value="Efflux_drug-R_Bcr/CmlA"/>
</dbReference>
<dbReference type="Gene3D" id="1.20.1720.10">
    <property type="entry name" value="Multidrug resistance protein D"/>
    <property type="match status" value="1"/>
</dbReference>
<feature type="domain" description="Major facilitator superfamily (MFS) profile" evidence="9">
    <location>
        <begin position="19"/>
        <end position="403"/>
    </location>
</feature>
<keyword evidence="3" id="KW-0813">Transport</keyword>
<dbReference type="PANTHER" id="PTHR43124:SF3">
    <property type="entry name" value="CHLORAMPHENICOL EFFLUX PUMP RV0191"/>
    <property type="match status" value="1"/>
</dbReference>
<dbReference type="OrthoDB" id="9814303at2"/>
<dbReference type="AlphaFoldDB" id="C0W7P4"/>
<dbReference type="InterPro" id="IPR011701">
    <property type="entry name" value="MFS"/>
</dbReference>
<sequence length="415" mass="42464">MTPASYQPSPSRAAIPLGLVLALAVQNAVPPFVTDMYSPAFPQVARDLSTSAGSVGLTLTVFFIGMALGQVAGGAVSDQRGRRLPMVVGGLVCACGAVVCALAPNIGVLMAGRLLQGLGGGAAAVVGRAVLVDLAHGSQLASVMSVLMALGALAPMIAPVAGGAVLSVGTWRMVFWFLVGFGLFMTMMAFFFVPESLPPERRQSGGLRRLARGVGELVTHRAYLGYMLTSAFSGFAMFAYISSSSFVLQEINGLSPMTFSVFFACTAGSQMLLSVLNARLVRHASPRRLIGLGLSISALGVAVVTLSVLVLEVALVPLCVGFLLVMSAQAFVFGNSSAMALGMVPGLAGVASAFLGVAQAVANGTSAPLASSGGGQSAVPMVIVMLVGIVGAWTAYLVVGRAGHETHHLPQPRQR</sequence>
<protein>
    <submittedName>
        <fullName evidence="10">Drug resistance transporter, Bcr/CflA subfamily</fullName>
    </submittedName>
</protein>
<feature type="transmembrane region" description="Helical" evidence="8">
    <location>
        <begin position="52"/>
        <end position="72"/>
    </location>
</feature>
<comment type="similarity">
    <text evidence="2">Belongs to the major facilitator superfamily. Bcr/CmlA family.</text>
</comment>
<organism evidence="10 11">
    <name type="scientific">Actinomyces urogenitalis DSM 15434</name>
    <dbReference type="NCBI Taxonomy" id="525246"/>
    <lineage>
        <taxon>Bacteria</taxon>
        <taxon>Bacillati</taxon>
        <taxon>Actinomycetota</taxon>
        <taxon>Actinomycetes</taxon>
        <taxon>Actinomycetales</taxon>
        <taxon>Actinomycetaceae</taxon>
        <taxon>Actinomyces</taxon>
    </lineage>
</organism>
<dbReference type="HOGENOM" id="CLU_001265_47_0_11"/>
<comment type="subcellular location">
    <subcellularLocation>
        <location evidence="1">Cell membrane</location>
        <topology evidence="1">Multi-pass membrane protein</topology>
    </subcellularLocation>
</comment>
<feature type="transmembrane region" description="Helical" evidence="8">
    <location>
        <begin position="114"/>
        <end position="134"/>
    </location>
</feature>
<evidence type="ECO:0000313" key="11">
    <source>
        <dbReference type="Proteomes" id="UP000004778"/>
    </source>
</evidence>
<comment type="caution">
    <text evidence="10">The sequence shown here is derived from an EMBL/GenBank/DDBJ whole genome shotgun (WGS) entry which is preliminary data.</text>
</comment>
<dbReference type="CDD" id="cd17320">
    <property type="entry name" value="MFS_MdfA_MDR_like"/>
    <property type="match status" value="1"/>
</dbReference>
<keyword evidence="5 8" id="KW-0812">Transmembrane</keyword>
<dbReference type="GO" id="GO:0042910">
    <property type="term" value="F:xenobiotic transmembrane transporter activity"/>
    <property type="evidence" value="ECO:0007669"/>
    <property type="project" value="InterPro"/>
</dbReference>
<feature type="transmembrane region" description="Helical" evidence="8">
    <location>
        <begin position="254"/>
        <end position="277"/>
    </location>
</feature>
<dbReference type="GO" id="GO:0005886">
    <property type="term" value="C:plasma membrane"/>
    <property type="evidence" value="ECO:0007669"/>
    <property type="project" value="UniProtKB-SubCell"/>
</dbReference>
<evidence type="ECO:0000256" key="5">
    <source>
        <dbReference type="ARBA" id="ARBA00022692"/>
    </source>
</evidence>
<evidence type="ECO:0000256" key="8">
    <source>
        <dbReference type="SAM" id="Phobius"/>
    </source>
</evidence>
<gene>
    <name evidence="10" type="ORF">HMPREF0058_1888</name>
</gene>
<keyword evidence="11" id="KW-1185">Reference proteome</keyword>
<dbReference type="EMBL" id="ACFH01000135">
    <property type="protein sequence ID" value="EEH65253.1"/>
    <property type="molecule type" value="Genomic_DNA"/>
</dbReference>
<dbReference type="InterPro" id="IPR036259">
    <property type="entry name" value="MFS_trans_sf"/>
</dbReference>
<dbReference type="RefSeq" id="WP_006549935.1">
    <property type="nucleotide sequence ID" value="NZ_DS999586.1"/>
</dbReference>
<evidence type="ECO:0000313" key="10">
    <source>
        <dbReference type="EMBL" id="EEH65253.1"/>
    </source>
</evidence>
<evidence type="ECO:0000256" key="4">
    <source>
        <dbReference type="ARBA" id="ARBA00022475"/>
    </source>
</evidence>
<evidence type="ECO:0000259" key="9">
    <source>
        <dbReference type="PROSITE" id="PS50850"/>
    </source>
</evidence>
<keyword evidence="6 8" id="KW-1133">Transmembrane helix</keyword>
<proteinExistence type="inferred from homology"/>
<dbReference type="PROSITE" id="PS50850">
    <property type="entry name" value="MFS"/>
    <property type="match status" value="1"/>
</dbReference>
<evidence type="ECO:0000256" key="6">
    <source>
        <dbReference type="ARBA" id="ARBA00022989"/>
    </source>
</evidence>
<dbReference type="eggNOG" id="COG2814">
    <property type="taxonomic scope" value="Bacteria"/>
</dbReference>